<evidence type="ECO:0000259" key="1">
    <source>
        <dbReference type="SMART" id="SM01043"/>
    </source>
</evidence>
<sequence>MSTHQFNLNLLNGFALRQGAKPVPTPSTAKRVLAYLAVHGPSSRAVVAGELWPEVTEGRADGSLRSTLWRLGRRSHDLVRCHADVLSLGEPVEVDVDELDRAARAVLDGEPIGAAGQAVVLRGGDLLPDWAEQWVVIERERLRQLRLHALDALAEQLCARGGYPEALAAAMQAVDVEPLRESGHRALIMIYLASGSPGHALDHYESYRTMLRTVLGLEPSARMRTLLSRGVRDTPDVRAADPG</sequence>
<dbReference type="Proteomes" id="UP000517916">
    <property type="component" value="Unassembled WGS sequence"/>
</dbReference>
<dbReference type="InterPro" id="IPR051677">
    <property type="entry name" value="AfsR-DnrI-RedD_regulator"/>
</dbReference>
<dbReference type="SMART" id="SM01043">
    <property type="entry name" value="BTAD"/>
    <property type="match status" value="1"/>
</dbReference>
<protein>
    <submittedName>
        <fullName evidence="2">DNA-binding SARP family transcriptional activator</fullName>
    </submittedName>
</protein>
<dbReference type="Pfam" id="PF03704">
    <property type="entry name" value="BTAD"/>
    <property type="match status" value="1"/>
</dbReference>
<evidence type="ECO:0000313" key="2">
    <source>
        <dbReference type="EMBL" id="MBA8930382.1"/>
    </source>
</evidence>
<keyword evidence="3" id="KW-1185">Reference proteome</keyword>
<dbReference type="GO" id="GO:0003677">
    <property type="term" value="F:DNA binding"/>
    <property type="evidence" value="ECO:0007669"/>
    <property type="project" value="UniProtKB-KW"/>
</dbReference>
<dbReference type="SUPFAM" id="SSF48452">
    <property type="entry name" value="TPR-like"/>
    <property type="match status" value="1"/>
</dbReference>
<name>A0ABR6BUY6_9PSEU</name>
<comment type="caution">
    <text evidence="2">The sequence shown here is derived from an EMBL/GenBank/DDBJ whole genome shotgun (WGS) entry which is preliminary data.</text>
</comment>
<accession>A0ABR6BUY6</accession>
<keyword evidence="2" id="KW-0238">DNA-binding</keyword>
<dbReference type="Gene3D" id="1.10.10.10">
    <property type="entry name" value="Winged helix-like DNA-binding domain superfamily/Winged helix DNA-binding domain"/>
    <property type="match status" value="1"/>
</dbReference>
<evidence type="ECO:0000313" key="3">
    <source>
        <dbReference type="Proteomes" id="UP000517916"/>
    </source>
</evidence>
<dbReference type="EMBL" id="JACJID010000006">
    <property type="protein sequence ID" value="MBA8930382.1"/>
    <property type="molecule type" value="Genomic_DNA"/>
</dbReference>
<dbReference type="InterPro" id="IPR005158">
    <property type="entry name" value="BTAD"/>
</dbReference>
<reference evidence="2 3" key="1">
    <citation type="submission" date="2020-08" db="EMBL/GenBank/DDBJ databases">
        <title>Genomic Encyclopedia of Archaeal and Bacterial Type Strains, Phase II (KMG-II): from individual species to whole genera.</title>
        <authorList>
            <person name="Goeker M."/>
        </authorList>
    </citation>
    <scope>NUCLEOTIDE SEQUENCE [LARGE SCALE GENOMIC DNA]</scope>
    <source>
        <strain evidence="2 3">DSM 43850</strain>
    </source>
</reference>
<proteinExistence type="predicted"/>
<gene>
    <name evidence="2" type="ORF">BC739_007615</name>
</gene>
<organism evidence="2 3">
    <name type="scientific">Kutzneria viridogrisea</name>
    <dbReference type="NCBI Taxonomy" id="47990"/>
    <lineage>
        <taxon>Bacteria</taxon>
        <taxon>Bacillati</taxon>
        <taxon>Actinomycetota</taxon>
        <taxon>Actinomycetes</taxon>
        <taxon>Pseudonocardiales</taxon>
        <taxon>Pseudonocardiaceae</taxon>
        <taxon>Kutzneria</taxon>
    </lineage>
</organism>
<dbReference type="PANTHER" id="PTHR35807">
    <property type="entry name" value="TRANSCRIPTIONAL REGULATOR REDD-RELATED"/>
    <property type="match status" value="1"/>
</dbReference>
<dbReference type="InterPro" id="IPR011990">
    <property type="entry name" value="TPR-like_helical_dom_sf"/>
</dbReference>
<dbReference type="InterPro" id="IPR036388">
    <property type="entry name" value="WH-like_DNA-bd_sf"/>
</dbReference>
<dbReference type="RefSeq" id="WP_158510720.1">
    <property type="nucleotide sequence ID" value="NZ_BAAABQ010000025.1"/>
</dbReference>
<feature type="domain" description="Bacterial transcriptional activator" evidence="1">
    <location>
        <begin position="94"/>
        <end position="231"/>
    </location>
</feature>
<dbReference type="Gene3D" id="1.25.40.10">
    <property type="entry name" value="Tetratricopeptide repeat domain"/>
    <property type="match status" value="1"/>
</dbReference>